<dbReference type="AlphaFoldDB" id="A0A0F5L550"/>
<dbReference type="InterPro" id="IPR011009">
    <property type="entry name" value="Kinase-like_dom_sf"/>
</dbReference>
<dbReference type="PANTHER" id="PTHR21310:SF15">
    <property type="entry name" value="AMINOGLYCOSIDE PHOSPHOTRANSFERASE DOMAIN-CONTAINING PROTEIN"/>
    <property type="match status" value="1"/>
</dbReference>
<name>A0A0F5L550_9HYPH</name>
<feature type="domain" description="Aminoglycoside phosphotransferase" evidence="1">
    <location>
        <begin position="21"/>
        <end position="235"/>
    </location>
</feature>
<dbReference type="Gene3D" id="3.90.1200.10">
    <property type="match status" value="1"/>
</dbReference>
<dbReference type="STRING" id="361041.VW35_17305"/>
<evidence type="ECO:0000259" key="1">
    <source>
        <dbReference type="Pfam" id="PF01636"/>
    </source>
</evidence>
<dbReference type="PIRSF" id="PIRSF000707">
    <property type="entry name" value="Hygromycin-B_kinase"/>
    <property type="match status" value="1"/>
</dbReference>
<dbReference type="InterPro" id="IPR051678">
    <property type="entry name" value="AGP_Transferase"/>
</dbReference>
<organism evidence="2 3">
    <name type="scientific">Devosia soli</name>
    <dbReference type="NCBI Taxonomy" id="361041"/>
    <lineage>
        <taxon>Bacteria</taxon>
        <taxon>Pseudomonadati</taxon>
        <taxon>Pseudomonadota</taxon>
        <taxon>Alphaproteobacteria</taxon>
        <taxon>Hyphomicrobiales</taxon>
        <taxon>Devosiaceae</taxon>
        <taxon>Devosia</taxon>
    </lineage>
</organism>
<evidence type="ECO:0000313" key="3">
    <source>
        <dbReference type="Proteomes" id="UP000033514"/>
    </source>
</evidence>
<comment type="caution">
    <text evidence="2">The sequence shown here is derived from an EMBL/GenBank/DDBJ whole genome shotgun (WGS) entry which is preliminary data.</text>
</comment>
<protein>
    <recommendedName>
        <fullName evidence="1">Aminoglycoside phosphotransferase domain-containing protein</fullName>
    </recommendedName>
</protein>
<sequence>MAHILGLLDLASPSRVTRQPGGSNAVFRIDLSDGSSVNLKTYDELRGKSPEREARAAGLLQDAGVNATRYLLVDESRNRLPYRFALVSHLSGQTIDELRHIEPMGLDALYRQMGVLLREIHGIALPRYGAIDEGPEGHRTNSAFVSAFAASSLEQFEKAGGNIELAARLRAAVRDQLEIAAHSSGAVLAHNDFHPGNVIADCANGSWHISGLIDFGNAIAADPLFDLAKALFCTEHMAPGAGTKMLDGYGPIDHPDPKRTLWLYTLLHRVSMWAWLRHTGAIASSQHNILIDDLEAMLAEISN</sequence>
<keyword evidence="3" id="KW-1185">Reference proteome</keyword>
<proteinExistence type="predicted"/>
<dbReference type="PATRIC" id="fig|361041.3.peg.2865"/>
<dbReference type="EMBL" id="LAJG01000042">
    <property type="protein sequence ID" value="KKB76757.1"/>
    <property type="molecule type" value="Genomic_DNA"/>
</dbReference>
<dbReference type="PANTHER" id="PTHR21310">
    <property type="entry name" value="AMINOGLYCOSIDE PHOSPHOTRANSFERASE-RELATED-RELATED"/>
    <property type="match status" value="1"/>
</dbReference>
<dbReference type="SUPFAM" id="SSF56112">
    <property type="entry name" value="Protein kinase-like (PK-like)"/>
    <property type="match status" value="1"/>
</dbReference>
<dbReference type="Proteomes" id="UP000033514">
    <property type="component" value="Unassembled WGS sequence"/>
</dbReference>
<reference evidence="2 3" key="1">
    <citation type="submission" date="2015-03" db="EMBL/GenBank/DDBJ databases">
        <authorList>
            <person name="Hassan Y.I."/>
            <person name="Lepp D."/>
            <person name="Zhou T."/>
        </authorList>
    </citation>
    <scope>NUCLEOTIDE SEQUENCE [LARGE SCALE GENOMIC DNA]</scope>
    <source>
        <strain evidence="2 3">GH2-10</strain>
    </source>
</reference>
<dbReference type="InterPro" id="IPR016259">
    <property type="entry name" value="Hygromycin-B_Kinase"/>
</dbReference>
<gene>
    <name evidence="2" type="ORF">VW35_17305</name>
</gene>
<accession>A0A0F5L550</accession>
<dbReference type="InterPro" id="IPR002575">
    <property type="entry name" value="Aminoglycoside_PTrfase"/>
</dbReference>
<evidence type="ECO:0000313" key="2">
    <source>
        <dbReference type="EMBL" id="KKB76757.1"/>
    </source>
</evidence>
<dbReference type="Pfam" id="PF01636">
    <property type="entry name" value="APH"/>
    <property type="match status" value="1"/>
</dbReference>